<dbReference type="Proteomes" id="UP001472866">
    <property type="component" value="Chromosome 01"/>
</dbReference>
<feature type="compositionally biased region" description="Basic residues" evidence="2">
    <location>
        <begin position="81"/>
        <end position="92"/>
    </location>
</feature>
<gene>
    <name evidence="3" type="ORF">HKI87_01g03340</name>
</gene>
<dbReference type="GO" id="GO:0006893">
    <property type="term" value="P:Golgi to plasma membrane transport"/>
    <property type="evidence" value="ECO:0007669"/>
    <property type="project" value="TreeGrafter"/>
</dbReference>
<evidence type="ECO:0000313" key="3">
    <source>
        <dbReference type="EMBL" id="WZN58810.1"/>
    </source>
</evidence>
<proteinExistence type="predicted"/>
<keyword evidence="1" id="KW-0813">Transport</keyword>
<dbReference type="GO" id="GO:0000145">
    <property type="term" value="C:exocyst"/>
    <property type="evidence" value="ECO:0007669"/>
    <property type="project" value="InterPro"/>
</dbReference>
<dbReference type="AlphaFoldDB" id="A0AAX4NXB3"/>
<feature type="compositionally biased region" description="Low complexity" evidence="2">
    <location>
        <begin position="35"/>
        <end position="57"/>
    </location>
</feature>
<organism evidence="3 4">
    <name type="scientific">Chloropicon roscoffensis</name>
    <dbReference type="NCBI Taxonomy" id="1461544"/>
    <lineage>
        <taxon>Eukaryota</taxon>
        <taxon>Viridiplantae</taxon>
        <taxon>Chlorophyta</taxon>
        <taxon>Chloropicophyceae</taxon>
        <taxon>Chloropicales</taxon>
        <taxon>Chloropicaceae</taxon>
        <taxon>Chloropicon</taxon>
    </lineage>
</organism>
<feature type="region of interest" description="Disordered" evidence="2">
    <location>
        <begin position="311"/>
        <end position="342"/>
    </location>
</feature>
<dbReference type="PANTHER" id="PTHR21426">
    <property type="entry name" value="EXOCYST COMPLEX COMPONENT 8"/>
    <property type="match status" value="1"/>
</dbReference>
<evidence type="ECO:0000313" key="4">
    <source>
        <dbReference type="Proteomes" id="UP001472866"/>
    </source>
</evidence>
<protein>
    <submittedName>
        <fullName evidence="3">Uncharacterized protein</fullName>
    </submittedName>
</protein>
<evidence type="ECO:0000256" key="1">
    <source>
        <dbReference type="ARBA" id="ARBA00022448"/>
    </source>
</evidence>
<reference evidence="3 4" key="1">
    <citation type="submission" date="2024-03" db="EMBL/GenBank/DDBJ databases">
        <title>Complete genome sequence of the green alga Chloropicon roscoffensis RCC1871.</title>
        <authorList>
            <person name="Lemieux C."/>
            <person name="Pombert J.-F."/>
            <person name="Otis C."/>
            <person name="Turmel M."/>
        </authorList>
    </citation>
    <scope>NUCLEOTIDE SEQUENCE [LARGE SCALE GENOMIC DNA]</scope>
    <source>
        <strain evidence="3 4">RCC1871</strain>
    </source>
</reference>
<dbReference type="EMBL" id="CP151501">
    <property type="protein sequence ID" value="WZN58810.1"/>
    <property type="molecule type" value="Genomic_DNA"/>
</dbReference>
<feature type="region of interest" description="Disordered" evidence="2">
    <location>
        <begin position="1"/>
        <end position="23"/>
    </location>
</feature>
<dbReference type="InterPro" id="IPR033961">
    <property type="entry name" value="Exo84"/>
</dbReference>
<feature type="region of interest" description="Disordered" evidence="2">
    <location>
        <begin position="112"/>
        <end position="137"/>
    </location>
</feature>
<keyword evidence="4" id="KW-1185">Reference proteome</keyword>
<feature type="region of interest" description="Disordered" evidence="2">
    <location>
        <begin position="35"/>
        <end position="93"/>
    </location>
</feature>
<name>A0AAX4NXB3_9CHLO</name>
<feature type="region of interest" description="Disordered" evidence="2">
    <location>
        <begin position="247"/>
        <end position="268"/>
    </location>
</feature>
<dbReference type="GO" id="GO:0008104">
    <property type="term" value="P:intracellular protein localization"/>
    <property type="evidence" value="ECO:0007669"/>
    <property type="project" value="TreeGrafter"/>
</dbReference>
<sequence length="698" mass="73609">MHHHRQRQRSQTTGGMAPPTARHLASSVDHLRLATPATTAHTTLETTTALSGETTTPSSPPCSPTSPVSSPDSFLRERNGHHQKTHKTHTKMGKLWSTVKHNTKKVLATPHTMAAHAGRRRSSTTPAGAQLAAEDASGLQPRHLNFDADHPGGGMVAGSSAEGDALRLDGLGAKSLQRKRAEIERMKQHTSQQLQRELLKHQKQLILTSEMIADLHKTLGALRKCVSSMRGTVPAQAHRFDTDLAAATPDAEGSEPAGREGGEAAEGAASAALGHLSLAVADQDLPAVAARLADLASAAKARTAAAADAARARRRTSVSSQQAKGEDLQGGGGGEEPDTPPELREVQGRILGLCAGVLGDENASAGEVSAATACLSLVGGPAKARRHLLSRRSRTLATAAADFRGASPRDVVPSAGAYLSCFLAECSGCAADCEETFGQAGCTRWSSDYMCWLCEEAGRFCAELERGLLGHISRGGGIREVAELVVAALVESSVAGRGSGISLTVVLEEKLASMLASAIGVFVPRVGQDVALQATSEIAQFAQLLEGAGEQKVTFLRSADGAGAAPAAAREREDVVPFDGLRGSTGMISSTLADLLEDVRPLLSPSLRACISSRMFFLFKQFVATISDSVRRYSTFISTEAKEGKGETLARRREEILGNVREAADRILEVRGEASMREEMRAEVDGFARVFSEAFCLS</sequence>
<accession>A0AAX4NXB3</accession>
<dbReference type="PANTHER" id="PTHR21426:SF12">
    <property type="entry name" value="EXOCYST COMPLEX COMPONENT 8"/>
    <property type="match status" value="1"/>
</dbReference>
<evidence type="ECO:0000256" key="2">
    <source>
        <dbReference type="SAM" id="MobiDB-lite"/>
    </source>
</evidence>
<dbReference type="GO" id="GO:0006887">
    <property type="term" value="P:exocytosis"/>
    <property type="evidence" value="ECO:0007669"/>
    <property type="project" value="InterPro"/>
</dbReference>